<evidence type="ECO:0000259" key="2">
    <source>
        <dbReference type="Pfam" id="PF04894"/>
    </source>
</evidence>
<dbReference type="Pfam" id="PF04895">
    <property type="entry name" value="Nre_C"/>
    <property type="match status" value="1"/>
</dbReference>
<proteinExistence type="inferred from homology"/>
<organism evidence="4 5">
    <name type="scientific">candidate division MSBL1 archaeon SCGC-AAA259A05</name>
    <dbReference type="NCBI Taxonomy" id="1698259"/>
    <lineage>
        <taxon>Archaea</taxon>
        <taxon>Methanobacteriati</taxon>
        <taxon>Methanobacteriota</taxon>
        <taxon>candidate division MSBL1</taxon>
    </lineage>
</organism>
<evidence type="ECO:0000256" key="1">
    <source>
        <dbReference type="HAMAP-Rule" id="MF_02096"/>
    </source>
</evidence>
<feature type="domain" description="Archaeal Nre C-terminal" evidence="3">
    <location>
        <begin position="315"/>
        <end position="424"/>
    </location>
</feature>
<dbReference type="Pfam" id="PF04894">
    <property type="entry name" value="Nre_N"/>
    <property type="match status" value="1"/>
</dbReference>
<reference evidence="4 5" key="1">
    <citation type="journal article" date="2016" name="Sci. Rep.">
        <title>Metabolic traits of an uncultured archaeal lineage -MSBL1- from brine pools of the Red Sea.</title>
        <authorList>
            <person name="Mwirichia R."/>
            <person name="Alam I."/>
            <person name="Rashid M."/>
            <person name="Vinu M."/>
            <person name="Ba-Alawi W."/>
            <person name="Anthony Kamau A."/>
            <person name="Kamanda Ngugi D."/>
            <person name="Goker M."/>
            <person name="Klenk H.P."/>
            <person name="Bajic V."/>
            <person name="Stingl U."/>
        </authorList>
    </citation>
    <scope>NUCLEOTIDE SEQUENCE [LARGE SCALE GENOMIC DNA]</scope>
    <source>
        <strain evidence="4">SCGC-AAA259A05</strain>
    </source>
</reference>
<dbReference type="PANTHER" id="PTHR38136:SF2">
    <property type="entry name" value="DNA REPAIR PROTEIN"/>
    <property type="match status" value="1"/>
</dbReference>
<dbReference type="InterPro" id="IPR006978">
    <property type="entry name" value="Nre_N"/>
</dbReference>
<evidence type="ECO:0000313" key="5">
    <source>
        <dbReference type="Proteomes" id="UP000070163"/>
    </source>
</evidence>
<dbReference type="Proteomes" id="UP000070163">
    <property type="component" value="Unassembled WGS sequence"/>
</dbReference>
<gene>
    <name evidence="4" type="ORF">AKJ57_00360</name>
</gene>
<dbReference type="PANTHER" id="PTHR38136">
    <property type="entry name" value="DNA REPAIR PROTEIN"/>
    <property type="match status" value="1"/>
</dbReference>
<keyword evidence="1" id="KW-0234">DNA repair</keyword>
<dbReference type="HAMAP" id="MF_02096">
    <property type="entry name" value="Nre"/>
    <property type="match status" value="1"/>
</dbReference>
<dbReference type="EMBL" id="LHXJ01000002">
    <property type="protein sequence ID" value="KXA91694.1"/>
    <property type="molecule type" value="Genomic_DNA"/>
</dbReference>
<dbReference type="AlphaFoldDB" id="A0A133UBZ8"/>
<protein>
    <recommendedName>
        <fullName evidence="1">DNA repair protein</fullName>
    </recommendedName>
</protein>
<evidence type="ECO:0000313" key="4">
    <source>
        <dbReference type="EMBL" id="KXA91694.1"/>
    </source>
</evidence>
<dbReference type="InterPro" id="IPR006979">
    <property type="entry name" value="Nre_C"/>
</dbReference>
<feature type="domain" description="Archaeal Nre N-terminal" evidence="2">
    <location>
        <begin position="28"/>
        <end position="302"/>
    </location>
</feature>
<comment type="caution">
    <text evidence="4">The sequence shown here is derived from an EMBL/GenBank/DDBJ whole genome shotgun (WGS) entry which is preliminary data.</text>
</comment>
<comment type="function">
    <text evidence="1">Involved in DNA damage repair.</text>
</comment>
<keyword evidence="5" id="KW-1185">Reference proteome</keyword>
<dbReference type="PATRIC" id="fig|1698259.3.peg.83"/>
<evidence type="ECO:0000259" key="3">
    <source>
        <dbReference type="Pfam" id="PF04895"/>
    </source>
</evidence>
<comment type="similarity">
    <text evidence="1">Belongs to the Nre family.</text>
</comment>
<comment type="caution">
    <text evidence="1">Lacks conserved residue(s) required for the propagation of feature annotation.</text>
</comment>
<name>A0A133UBZ8_9EURY</name>
<dbReference type="InterPro" id="IPR033167">
    <property type="entry name" value="Nre"/>
</dbReference>
<sequence length="425" mass="49002">MSFSREIAPKIDPKIRPLCLKCRGTKNLCGKSRCPIIAKYFSKVGKRREFNLDTDFLDGNSPPSVFIGRYKYPKVSVGPLVPPEKGDTSILSTPEKWFGQAEMDDIIESRGKLARGKKRLKKGIEITDGLSREVERTRYIALSKRPAESEVKFNKKLSESFRLDNRSQPHGPSAEMKRFEVGTMKSDSNLEKIFYDEDLKSEPAVINLYEKGVRISRIQDLFMVGGTGLDQNRRFVPTRWSITAVDDIIGKNLRERIKTYRPIDEYRIHTADYLDNRWVVILTPTLWQYELVEAFYPETTWNPSRNRIAIFGDREDIQGRSEYASLGGCYYAARLAVAEKLEGEKRQAGAIVLREAHSGYILPVGVWNVRESVRNALKTKSRKFDSRNKIYSYLKHNLDLSLEEWKSVSKLLSYGRAQQRIEEFF</sequence>
<dbReference type="GO" id="GO:0006281">
    <property type="term" value="P:DNA repair"/>
    <property type="evidence" value="ECO:0007669"/>
    <property type="project" value="UniProtKB-UniRule"/>
</dbReference>
<accession>A0A133UBZ8</accession>
<keyword evidence="1" id="KW-0227">DNA damage</keyword>